<accession>A0AAX6EUD4</accession>
<reference evidence="2" key="2">
    <citation type="submission" date="2023-04" db="EMBL/GenBank/DDBJ databases">
        <authorList>
            <person name="Bruccoleri R.E."/>
            <person name="Oakeley E.J."/>
            <person name="Faust A.-M."/>
            <person name="Dessus-Babus S."/>
            <person name="Altorfer M."/>
            <person name="Burckhardt D."/>
            <person name="Oertli M."/>
            <person name="Naumann U."/>
            <person name="Petersen F."/>
            <person name="Wong J."/>
        </authorList>
    </citation>
    <scope>NUCLEOTIDE SEQUENCE</scope>
    <source>
        <strain evidence="2">GSM-AAB239-AS_SAM_17_03QT</strain>
        <tissue evidence="2">Leaf</tissue>
    </source>
</reference>
<comment type="caution">
    <text evidence="2">The sequence shown here is derived from an EMBL/GenBank/DDBJ whole genome shotgun (WGS) entry which is preliminary data.</text>
</comment>
<gene>
    <name evidence="2" type="ORF">M6B38_171895</name>
</gene>
<dbReference type="Proteomes" id="UP001140949">
    <property type="component" value="Unassembled WGS sequence"/>
</dbReference>
<feature type="region of interest" description="Disordered" evidence="1">
    <location>
        <begin position="28"/>
        <end position="50"/>
    </location>
</feature>
<sequence length="117" mass="12766">MAVLGQNCTKWPRRPETRHSACLVVKNERSSRSRSWDSAKAERRLRRRGTPPNCVSFVPSSLANSASQDPTASICPFAALRPNRAPSSSASVGDAVHQARVQHCVTVDKCSLPPCRP</sequence>
<keyword evidence="3" id="KW-1185">Reference proteome</keyword>
<evidence type="ECO:0000313" key="2">
    <source>
        <dbReference type="EMBL" id="KAJ6807807.1"/>
    </source>
</evidence>
<feature type="compositionally biased region" description="Basic and acidic residues" evidence="1">
    <location>
        <begin position="28"/>
        <end position="42"/>
    </location>
</feature>
<dbReference type="EMBL" id="JANAVB010033816">
    <property type="protein sequence ID" value="KAJ6807807.1"/>
    <property type="molecule type" value="Genomic_DNA"/>
</dbReference>
<proteinExistence type="predicted"/>
<protein>
    <submittedName>
        <fullName evidence="2">Uncharacterized protein</fullName>
    </submittedName>
</protein>
<reference evidence="2" key="1">
    <citation type="journal article" date="2023" name="GigaByte">
        <title>Genome assembly of the bearded iris, Iris pallida Lam.</title>
        <authorList>
            <person name="Bruccoleri R.E."/>
            <person name="Oakeley E.J."/>
            <person name="Faust A.M.E."/>
            <person name="Altorfer M."/>
            <person name="Dessus-Babus S."/>
            <person name="Burckhardt D."/>
            <person name="Oertli M."/>
            <person name="Naumann U."/>
            <person name="Petersen F."/>
            <person name="Wong J."/>
        </authorList>
    </citation>
    <scope>NUCLEOTIDE SEQUENCE</scope>
    <source>
        <strain evidence="2">GSM-AAB239-AS_SAM_17_03QT</strain>
    </source>
</reference>
<evidence type="ECO:0000313" key="3">
    <source>
        <dbReference type="Proteomes" id="UP001140949"/>
    </source>
</evidence>
<dbReference type="AlphaFoldDB" id="A0AAX6EUD4"/>
<organism evidence="2 3">
    <name type="scientific">Iris pallida</name>
    <name type="common">Sweet iris</name>
    <dbReference type="NCBI Taxonomy" id="29817"/>
    <lineage>
        <taxon>Eukaryota</taxon>
        <taxon>Viridiplantae</taxon>
        <taxon>Streptophyta</taxon>
        <taxon>Embryophyta</taxon>
        <taxon>Tracheophyta</taxon>
        <taxon>Spermatophyta</taxon>
        <taxon>Magnoliopsida</taxon>
        <taxon>Liliopsida</taxon>
        <taxon>Asparagales</taxon>
        <taxon>Iridaceae</taxon>
        <taxon>Iridoideae</taxon>
        <taxon>Irideae</taxon>
        <taxon>Iris</taxon>
    </lineage>
</organism>
<evidence type="ECO:0000256" key="1">
    <source>
        <dbReference type="SAM" id="MobiDB-lite"/>
    </source>
</evidence>
<name>A0AAX6EUD4_IRIPA</name>